<dbReference type="InterPro" id="IPR013149">
    <property type="entry name" value="ADH-like_C"/>
</dbReference>
<dbReference type="SMART" id="SM00829">
    <property type="entry name" value="PKS_ER"/>
    <property type="match status" value="1"/>
</dbReference>
<organism evidence="4 5">
    <name type="scientific">Pseudonocardia endophytica</name>
    <dbReference type="NCBI Taxonomy" id="401976"/>
    <lineage>
        <taxon>Bacteria</taxon>
        <taxon>Bacillati</taxon>
        <taxon>Actinomycetota</taxon>
        <taxon>Actinomycetes</taxon>
        <taxon>Pseudonocardiales</taxon>
        <taxon>Pseudonocardiaceae</taxon>
        <taxon>Pseudonocardia</taxon>
    </lineage>
</organism>
<evidence type="ECO:0000256" key="2">
    <source>
        <dbReference type="SAM" id="MobiDB-lite"/>
    </source>
</evidence>
<keyword evidence="1" id="KW-0560">Oxidoreductase</keyword>
<accession>A0A4R1HIS1</accession>
<dbReference type="PANTHER" id="PTHR43205">
    <property type="entry name" value="PROSTAGLANDIN REDUCTASE"/>
    <property type="match status" value="1"/>
</dbReference>
<feature type="region of interest" description="Disordered" evidence="2">
    <location>
        <begin position="1"/>
        <end position="26"/>
    </location>
</feature>
<dbReference type="GO" id="GO:0016628">
    <property type="term" value="F:oxidoreductase activity, acting on the CH-CH group of donors, NAD or NADP as acceptor"/>
    <property type="evidence" value="ECO:0007669"/>
    <property type="project" value="InterPro"/>
</dbReference>
<evidence type="ECO:0000259" key="3">
    <source>
        <dbReference type="SMART" id="SM00829"/>
    </source>
</evidence>
<protein>
    <recommendedName>
        <fullName evidence="3">Enoyl reductase (ER) domain-containing protein</fullName>
    </recommendedName>
</protein>
<dbReference type="CDD" id="cd05288">
    <property type="entry name" value="PGDH"/>
    <property type="match status" value="1"/>
</dbReference>
<dbReference type="Gene3D" id="3.90.180.10">
    <property type="entry name" value="Medium-chain alcohol dehydrogenases, catalytic domain"/>
    <property type="match status" value="1"/>
</dbReference>
<dbReference type="InterPro" id="IPR045010">
    <property type="entry name" value="MDR_fam"/>
</dbReference>
<dbReference type="InterPro" id="IPR020843">
    <property type="entry name" value="ER"/>
</dbReference>
<evidence type="ECO:0000313" key="5">
    <source>
        <dbReference type="Proteomes" id="UP000295560"/>
    </source>
</evidence>
<evidence type="ECO:0000313" key="4">
    <source>
        <dbReference type="EMBL" id="TCK22157.1"/>
    </source>
</evidence>
<dbReference type="SUPFAM" id="SSF50129">
    <property type="entry name" value="GroES-like"/>
    <property type="match status" value="1"/>
</dbReference>
<gene>
    <name evidence="4" type="ORF">EV378_6157</name>
</gene>
<dbReference type="Pfam" id="PF16884">
    <property type="entry name" value="ADH_N_2"/>
    <property type="match status" value="1"/>
</dbReference>
<dbReference type="Gene3D" id="3.40.50.720">
    <property type="entry name" value="NAD(P)-binding Rossmann-like Domain"/>
    <property type="match status" value="1"/>
</dbReference>
<feature type="compositionally biased region" description="Polar residues" evidence="2">
    <location>
        <begin position="1"/>
        <end position="10"/>
    </location>
</feature>
<dbReference type="InterPro" id="IPR036291">
    <property type="entry name" value="NAD(P)-bd_dom_sf"/>
</dbReference>
<name>A0A4R1HIS1_PSEEN</name>
<comment type="caution">
    <text evidence="4">The sequence shown here is derived from an EMBL/GenBank/DDBJ whole genome shotgun (WGS) entry which is preliminary data.</text>
</comment>
<dbReference type="Proteomes" id="UP000295560">
    <property type="component" value="Unassembled WGS sequence"/>
</dbReference>
<dbReference type="RefSeq" id="WP_207908907.1">
    <property type="nucleotide sequence ID" value="NZ_SMFZ01000002.1"/>
</dbReference>
<dbReference type="InterPro" id="IPR041694">
    <property type="entry name" value="ADH_N_2"/>
</dbReference>
<dbReference type="PANTHER" id="PTHR43205:SF7">
    <property type="entry name" value="PROSTAGLANDIN REDUCTASE 1"/>
    <property type="match status" value="1"/>
</dbReference>
<dbReference type="AlphaFoldDB" id="A0A4R1HIS1"/>
<sequence>MTTHTASHPVSHQVRLTRRPSVDPSRDDFTVARVPVPPLADGQVLVRNTHLALGAVMRGLILGSAAPLPAYPVGDALFGPAVGRVVDSTVPDLRAGQWVRHRSGWRDLAWGPAAGFAPLDTATLPDPVAHLLPGPVADVGMRAAAGVRAGDTVLVTGAAGSVGSLAGQVARLLGASRVIGTAGGADKAAWAETVLGYDRVLDHRVSDLGVSLAAEVPDGLDAVFDTVGGTQLETAVALTRPRARIALCGSLASQFGDGDRGLHLDPSVVIGSRLTLAGFVPADHPELVAAWPDRLATWLAEGRFHLPVHRAEAVGDEPLQAAVDGILDLFAGRTRGTVVVYLDDAHR</sequence>
<reference evidence="4 5" key="1">
    <citation type="submission" date="2019-03" db="EMBL/GenBank/DDBJ databases">
        <title>Sequencing the genomes of 1000 actinobacteria strains.</title>
        <authorList>
            <person name="Klenk H.-P."/>
        </authorList>
    </citation>
    <scope>NUCLEOTIDE SEQUENCE [LARGE SCALE GENOMIC DNA]</scope>
    <source>
        <strain evidence="4 5">DSM 44969</strain>
    </source>
</reference>
<dbReference type="InterPro" id="IPR011032">
    <property type="entry name" value="GroES-like_sf"/>
</dbReference>
<proteinExistence type="predicted"/>
<keyword evidence="5" id="KW-1185">Reference proteome</keyword>
<dbReference type="EMBL" id="SMFZ01000002">
    <property type="protein sequence ID" value="TCK22157.1"/>
    <property type="molecule type" value="Genomic_DNA"/>
</dbReference>
<dbReference type="Pfam" id="PF00107">
    <property type="entry name" value="ADH_zinc_N"/>
    <property type="match status" value="1"/>
</dbReference>
<evidence type="ECO:0000256" key="1">
    <source>
        <dbReference type="ARBA" id="ARBA00023002"/>
    </source>
</evidence>
<feature type="domain" description="Enoyl reductase (ER)" evidence="3">
    <location>
        <begin position="25"/>
        <end position="340"/>
    </location>
</feature>
<dbReference type="SUPFAM" id="SSF51735">
    <property type="entry name" value="NAD(P)-binding Rossmann-fold domains"/>
    <property type="match status" value="1"/>
</dbReference>